<dbReference type="GeneID" id="103522004"/>
<dbReference type="Gene3D" id="3.40.50.300">
    <property type="entry name" value="P-loop containing nucleotide triphosphate hydrolases"/>
    <property type="match status" value="1"/>
</dbReference>
<proteinExistence type="predicted"/>
<dbReference type="GO" id="GO:0098609">
    <property type="term" value="P:cell-cell adhesion"/>
    <property type="evidence" value="ECO:0007669"/>
    <property type="project" value="TreeGrafter"/>
</dbReference>
<dbReference type="Gene3D" id="2.30.30.40">
    <property type="entry name" value="SH3 Domains"/>
    <property type="match status" value="1"/>
</dbReference>
<dbReference type="KEGG" id="dci:103522004"/>
<accession>A0A3Q0JIH5</accession>
<gene>
    <name evidence="3" type="primary">LOC103522004</name>
</gene>
<dbReference type="PaxDb" id="121845-A0A3Q0JIH5"/>
<evidence type="ECO:0000313" key="3">
    <source>
        <dbReference type="RefSeq" id="XP_026688216.1"/>
    </source>
</evidence>
<dbReference type="Proteomes" id="UP000079169">
    <property type="component" value="Unplaced"/>
</dbReference>
<organism evidence="2 3">
    <name type="scientific">Diaphorina citri</name>
    <name type="common">Asian citrus psyllid</name>
    <dbReference type="NCBI Taxonomy" id="121845"/>
    <lineage>
        <taxon>Eukaryota</taxon>
        <taxon>Metazoa</taxon>
        <taxon>Ecdysozoa</taxon>
        <taxon>Arthropoda</taxon>
        <taxon>Hexapoda</taxon>
        <taxon>Insecta</taxon>
        <taxon>Pterygota</taxon>
        <taxon>Neoptera</taxon>
        <taxon>Paraneoptera</taxon>
        <taxon>Hemiptera</taxon>
        <taxon>Sternorrhyncha</taxon>
        <taxon>Psylloidea</taxon>
        <taxon>Psyllidae</taxon>
        <taxon>Diaphorininae</taxon>
        <taxon>Diaphorina</taxon>
    </lineage>
</organism>
<reference evidence="3" key="1">
    <citation type="submission" date="2025-08" db="UniProtKB">
        <authorList>
            <consortium name="RefSeq"/>
        </authorList>
    </citation>
    <scope>IDENTIFICATION</scope>
</reference>
<dbReference type="GO" id="GO:0045216">
    <property type="term" value="P:cell-cell junction organization"/>
    <property type="evidence" value="ECO:0007669"/>
    <property type="project" value="TreeGrafter"/>
</dbReference>
<dbReference type="STRING" id="121845.A0A3Q0JIH5"/>
<evidence type="ECO:0000259" key="1">
    <source>
        <dbReference type="PROSITE" id="PS50052"/>
    </source>
</evidence>
<dbReference type="GO" id="GO:0050839">
    <property type="term" value="F:cell adhesion molecule binding"/>
    <property type="evidence" value="ECO:0007669"/>
    <property type="project" value="TreeGrafter"/>
</dbReference>
<feature type="non-terminal residue" evidence="3">
    <location>
        <position position="209"/>
    </location>
</feature>
<dbReference type="InterPro" id="IPR008144">
    <property type="entry name" value="Guanylate_kin-like_dom"/>
</dbReference>
<protein>
    <submittedName>
        <fullName evidence="3">Tight junction protein ZO-1-like</fullName>
    </submittedName>
</protein>
<dbReference type="RefSeq" id="XP_026688216.1">
    <property type="nucleotide sequence ID" value="XM_026832415.1"/>
</dbReference>
<dbReference type="InterPro" id="IPR027417">
    <property type="entry name" value="P-loop_NTPase"/>
</dbReference>
<dbReference type="OMA" id="WWRIFNI"/>
<dbReference type="GO" id="GO:0005886">
    <property type="term" value="C:plasma membrane"/>
    <property type="evidence" value="ECO:0007669"/>
    <property type="project" value="TreeGrafter"/>
</dbReference>
<sequence length="209" mass="23925">MENESLNELRFVVGSWQVFRIGRNNQEVQKGIIPNKARAEELATAQFNATKKELSASESRGSFFKRRRNSHRRSKSLSKDHWDDVVFGDSISKFPAYERVSLRHPGFIRPVVLFGPVADLARDKLLKDFPDKFSAPQLENMMEESDSKKCSGIIRLSAIRDMMDRGRHGLLDITPNAVDRLNYAQFYPIVIFLRAETKSNVKELRAGIP</sequence>
<dbReference type="AlphaFoldDB" id="A0A3Q0JIH5"/>
<dbReference type="SMART" id="SM00072">
    <property type="entry name" value="GuKc"/>
    <property type="match status" value="1"/>
</dbReference>
<dbReference type="PROSITE" id="PS50052">
    <property type="entry name" value="GUANYLATE_KINASE_2"/>
    <property type="match status" value="1"/>
</dbReference>
<feature type="domain" description="Guanylate kinase-like" evidence="1">
    <location>
        <begin position="155"/>
        <end position="209"/>
    </location>
</feature>
<dbReference type="Pfam" id="PF00625">
    <property type="entry name" value="Guanylate_kin"/>
    <property type="match status" value="1"/>
</dbReference>
<evidence type="ECO:0000313" key="2">
    <source>
        <dbReference type="Proteomes" id="UP000079169"/>
    </source>
</evidence>
<dbReference type="InterPro" id="IPR008145">
    <property type="entry name" value="GK/Ca_channel_bsu"/>
</dbReference>
<dbReference type="GO" id="GO:0150105">
    <property type="term" value="P:protein localization to cell-cell junction"/>
    <property type="evidence" value="ECO:0007669"/>
    <property type="project" value="TreeGrafter"/>
</dbReference>
<name>A0A3Q0JIH5_DIACI</name>
<dbReference type="SUPFAM" id="SSF52540">
    <property type="entry name" value="P-loop containing nucleoside triphosphate hydrolases"/>
    <property type="match status" value="1"/>
</dbReference>
<dbReference type="PANTHER" id="PTHR13865:SF28">
    <property type="entry name" value="POLYCHAETOID, ISOFORM O"/>
    <property type="match status" value="1"/>
</dbReference>
<keyword evidence="2" id="KW-1185">Reference proteome</keyword>
<dbReference type="PANTHER" id="PTHR13865">
    <property type="entry name" value="TIGHT JUNCTION PROTEIN"/>
    <property type="match status" value="1"/>
</dbReference>
<dbReference type="GO" id="GO:0005923">
    <property type="term" value="C:bicellular tight junction"/>
    <property type="evidence" value="ECO:0007669"/>
    <property type="project" value="TreeGrafter"/>
</dbReference>